<dbReference type="GO" id="GO:0006506">
    <property type="term" value="P:GPI anchor biosynthetic process"/>
    <property type="evidence" value="ECO:0007669"/>
    <property type="project" value="UniProtKB-UniPathway"/>
</dbReference>
<evidence type="ECO:0000256" key="5">
    <source>
        <dbReference type="ARBA" id="ARBA00022676"/>
    </source>
</evidence>
<feature type="transmembrane region" description="Helical" evidence="11">
    <location>
        <begin position="361"/>
        <end position="381"/>
    </location>
</feature>
<protein>
    <recommendedName>
        <fullName evidence="11">GPI mannosyltransferase 2</fullName>
        <ecNumber evidence="11">2.4.1.-</ecNumber>
    </recommendedName>
</protein>
<dbReference type="GO" id="GO:0005789">
    <property type="term" value="C:endoplasmic reticulum membrane"/>
    <property type="evidence" value="ECO:0007669"/>
    <property type="project" value="UniProtKB-SubCell"/>
</dbReference>
<accession>A0A814B770</accession>
<keyword evidence="5 11" id="KW-0328">Glycosyltransferase</keyword>
<keyword evidence="8 11" id="KW-0256">Endoplasmic reticulum</keyword>
<evidence type="ECO:0000256" key="7">
    <source>
        <dbReference type="ARBA" id="ARBA00022692"/>
    </source>
</evidence>
<keyword evidence="4 11" id="KW-0337">GPI-anchor biosynthesis</keyword>
<comment type="function">
    <text evidence="11">Mannosyltransferase involved in glycosylphosphatidylinositol-anchor biosynthesis.</text>
</comment>
<feature type="transmembrane region" description="Helical" evidence="11">
    <location>
        <begin position="225"/>
        <end position="244"/>
    </location>
</feature>
<reference evidence="12" key="1">
    <citation type="submission" date="2021-02" db="EMBL/GenBank/DDBJ databases">
        <authorList>
            <person name="Nowell W R."/>
        </authorList>
    </citation>
    <scope>NUCLEOTIDE SEQUENCE</scope>
</reference>
<feature type="transmembrane region" description="Helical" evidence="11">
    <location>
        <begin position="142"/>
        <end position="164"/>
    </location>
</feature>
<evidence type="ECO:0000256" key="1">
    <source>
        <dbReference type="ARBA" id="ARBA00004477"/>
    </source>
</evidence>
<comment type="similarity">
    <text evidence="3 11">Belongs to the PIGV family.</text>
</comment>
<evidence type="ECO:0000256" key="10">
    <source>
        <dbReference type="ARBA" id="ARBA00023136"/>
    </source>
</evidence>
<evidence type="ECO:0000256" key="3">
    <source>
        <dbReference type="ARBA" id="ARBA00008698"/>
    </source>
</evidence>
<gene>
    <name evidence="12" type="ORF">RFH988_LOCUS10166</name>
</gene>
<comment type="pathway">
    <text evidence="2 11">Glycolipid biosynthesis; glycosylphosphatidylinositol-anchor biosynthesis.</text>
</comment>
<dbReference type="PANTHER" id="PTHR12468">
    <property type="entry name" value="GPI MANNOSYLTRANSFERASE 2"/>
    <property type="match status" value="1"/>
</dbReference>
<feature type="transmembrane region" description="Helical" evidence="11">
    <location>
        <begin position="307"/>
        <end position="328"/>
    </location>
</feature>
<evidence type="ECO:0000256" key="9">
    <source>
        <dbReference type="ARBA" id="ARBA00022989"/>
    </source>
</evidence>
<name>A0A814B770_9BILA</name>
<evidence type="ECO:0000256" key="11">
    <source>
        <dbReference type="RuleBase" id="RU363112"/>
    </source>
</evidence>
<dbReference type="EC" id="2.4.1.-" evidence="11"/>
<dbReference type="Proteomes" id="UP000663882">
    <property type="component" value="Unassembled WGS sequence"/>
</dbReference>
<keyword evidence="6 11" id="KW-0808">Transferase</keyword>
<keyword evidence="9 11" id="KW-1133">Transmembrane helix</keyword>
<dbReference type="UniPathway" id="UPA00196"/>
<dbReference type="InterPro" id="IPR007315">
    <property type="entry name" value="PIG-V/Gpi18"/>
</dbReference>
<comment type="caution">
    <text evidence="12">The sequence shown here is derived from an EMBL/GenBank/DDBJ whole genome shotgun (WGS) entry which is preliminary data.</text>
</comment>
<evidence type="ECO:0000256" key="6">
    <source>
        <dbReference type="ARBA" id="ARBA00022679"/>
    </source>
</evidence>
<evidence type="ECO:0000256" key="8">
    <source>
        <dbReference type="ARBA" id="ARBA00022824"/>
    </source>
</evidence>
<proteinExistence type="inferred from homology"/>
<organism evidence="12 13">
    <name type="scientific">Rotaria sordida</name>
    <dbReference type="NCBI Taxonomy" id="392033"/>
    <lineage>
        <taxon>Eukaryota</taxon>
        <taxon>Metazoa</taxon>
        <taxon>Spiralia</taxon>
        <taxon>Gnathifera</taxon>
        <taxon>Rotifera</taxon>
        <taxon>Eurotatoria</taxon>
        <taxon>Bdelloidea</taxon>
        <taxon>Philodinida</taxon>
        <taxon>Philodinidae</taxon>
        <taxon>Rotaria</taxon>
    </lineage>
</organism>
<evidence type="ECO:0000313" key="12">
    <source>
        <dbReference type="EMBL" id="CAF0924163.1"/>
    </source>
</evidence>
<feature type="transmembrane region" description="Helical" evidence="11">
    <location>
        <begin position="110"/>
        <end position="130"/>
    </location>
</feature>
<dbReference type="GO" id="GO:0031501">
    <property type="term" value="C:mannosyltransferase complex"/>
    <property type="evidence" value="ECO:0007669"/>
    <property type="project" value="TreeGrafter"/>
</dbReference>
<feature type="transmembrane region" description="Helical" evidence="11">
    <location>
        <begin position="425"/>
        <end position="445"/>
    </location>
</feature>
<feature type="transmembrane region" description="Helical" evidence="11">
    <location>
        <begin position="184"/>
        <end position="213"/>
    </location>
</feature>
<keyword evidence="7 11" id="KW-0812">Transmembrane</keyword>
<evidence type="ECO:0000313" key="13">
    <source>
        <dbReference type="Proteomes" id="UP000663882"/>
    </source>
</evidence>
<comment type="subcellular location">
    <subcellularLocation>
        <location evidence="1 11">Endoplasmic reticulum membrane</location>
        <topology evidence="1 11">Multi-pass membrane protein</topology>
    </subcellularLocation>
</comment>
<dbReference type="EMBL" id="CAJNOO010000374">
    <property type="protein sequence ID" value="CAF0924163.1"/>
    <property type="molecule type" value="Genomic_DNA"/>
</dbReference>
<dbReference type="PANTHER" id="PTHR12468:SF2">
    <property type="entry name" value="GPI MANNOSYLTRANSFERASE 2"/>
    <property type="match status" value="1"/>
</dbReference>
<evidence type="ECO:0000256" key="4">
    <source>
        <dbReference type="ARBA" id="ARBA00022502"/>
    </source>
</evidence>
<dbReference type="OrthoDB" id="10252502at2759"/>
<dbReference type="AlphaFoldDB" id="A0A814B770"/>
<sequence>MIIQRLLWVYCQIRFAQYLLQFIANTIIPDHDAHVFDPPLWSLNNETIFDICINKFFSGLRRWDAIHYLHIARFGYIYENSLAFFPGYPLLFIHPLGYILKIFLIESNAYLLSGILINFFIGLLNTYLIFKLGLKYNLKFHHAYWSSILYIINPATIFFLAPYTETLFLFSQLLGHIYLKENKIFYSYLCFSFGSIIRSNGIISFGFIIYYYLKKSYQKKQLCFPIYYFILCILPFILTQYFLYKEYCYEKNISNELKIYGFNNNLSMPLKNFSSIWCLKQIPLSYQYVQKKYWNVGFLNYWTWKQIPNFCLALPIYIIIGNFIKNWFKLIRKDLWKNKFKYLFLQENQSKINIWFEKNDFVPHIIYILFLSLFTLFFMHIQVSTRFLFSSGPLLYFICADRIQPYDINNRNLIKLFSLFQKETFLFYYYFIYVIIGISLFSNFLPWT</sequence>
<keyword evidence="10 11" id="KW-0472">Membrane</keyword>
<evidence type="ECO:0000256" key="2">
    <source>
        <dbReference type="ARBA" id="ARBA00004687"/>
    </source>
</evidence>
<dbReference type="Pfam" id="PF04188">
    <property type="entry name" value="Mannosyl_trans2"/>
    <property type="match status" value="1"/>
</dbReference>
<feature type="transmembrane region" description="Helical" evidence="11">
    <location>
        <begin position="82"/>
        <end position="104"/>
    </location>
</feature>
<dbReference type="GO" id="GO:0000009">
    <property type="term" value="F:alpha-1,6-mannosyltransferase activity"/>
    <property type="evidence" value="ECO:0007669"/>
    <property type="project" value="InterPro"/>
</dbReference>
<dbReference type="GO" id="GO:0004376">
    <property type="term" value="F:GPI mannosyltransferase activity"/>
    <property type="evidence" value="ECO:0007669"/>
    <property type="project" value="InterPro"/>
</dbReference>